<comment type="caution">
    <text evidence="2">The sequence shown here is derived from an EMBL/GenBank/DDBJ whole genome shotgun (WGS) entry which is preliminary data.</text>
</comment>
<dbReference type="SUPFAM" id="SSF55729">
    <property type="entry name" value="Acyl-CoA N-acyltransferases (Nat)"/>
    <property type="match status" value="1"/>
</dbReference>
<sequence>MQQYSLSLSDQDDKLIHQGIIAPLRAYNQSQAVPSEHRPLVIAIRDKDEQVIGGLWGHTHFDWLFTELLVVPESLRGQGIGTALIKQAEQEAILRGCHGAWLDTFEFQARGFYEQLGYSCFGELADYPKGFARFFMQKRLVSSTPPEKNL</sequence>
<evidence type="ECO:0000259" key="1">
    <source>
        <dbReference type="PROSITE" id="PS51186"/>
    </source>
</evidence>
<reference evidence="3" key="1">
    <citation type="journal article" date="2019" name="Int. J. Syst. Evol. Microbiol.">
        <title>The Global Catalogue of Microorganisms (GCM) 10K type strain sequencing project: providing services to taxonomists for standard genome sequencing and annotation.</title>
        <authorList>
            <consortium name="The Broad Institute Genomics Platform"/>
            <consortium name="The Broad Institute Genome Sequencing Center for Infectious Disease"/>
            <person name="Wu L."/>
            <person name="Ma J."/>
        </authorList>
    </citation>
    <scope>NUCLEOTIDE SEQUENCE [LARGE SCALE GENOMIC DNA]</scope>
    <source>
        <strain evidence="3">CCUG 62945</strain>
    </source>
</reference>
<dbReference type="RefSeq" id="WP_380189062.1">
    <property type="nucleotide sequence ID" value="NZ_JBHTBQ010000035.1"/>
</dbReference>
<dbReference type="InterPro" id="IPR000182">
    <property type="entry name" value="GNAT_dom"/>
</dbReference>
<dbReference type="CDD" id="cd04301">
    <property type="entry name" value="NAT_SF"/>
    <property type="match status" value="1"/>
</dbReference>
<dbReference type="EMBL" id="JBHTBQ010000035">
    <property type="protein sequence ID" value="MFC7421513.1"/>
    <property type="molecule type" value="Genomic_DNA"/>
</dbReference>
<dbReference type="PROSITE" id="PS51186">
    <property type="entry name" value="GNAT"/>
    <property type="match status" value="1"/>
</dbReference>
<name>A0ABW2R1L0_9NEIS</name>
<proteinExistence type="predicted"/>
<dbReference type="Proteomes" id="UP001596473">
    <property type="component" value="Unassembled WGS sequence"/>
</dbReference>
<organism evidence="2 3">
    <name type="scientific">Iodobacter arcticus</name>
    <dbReference type="NCBI Taxonomy" id="590593"/>
    <lineage>
        <taxon>Bacteria</taxon>
        <taxon>Pseudomonadati</taxon>
        <taxon>Pseudomonadota</taxon>
        <taxon>Betaproteobacteria</taxon>
        <taxon>Neisseriales</taxon>
        <taxon>Chitinibacteraceae</taxon>
        <taxon>Iodobacter</taxon>
    </lineage>
</organism>
<evidence type="ECO:0000313" key="3">
    <source>
        <dbReference type="Proteomes" id="UP001596473"/>
    </source>
</evidence>
<evidence type="ECO:0000313" key="2">
    <source>
        <dbReference type="EMBL" id="MFC7421513.1"/>
    </source>
</evidence>
<dbReference type="GO" id="GO:0016746">
    <property type="term" value="F:acyltransferase activity"/>
    <property type="evidence" value="ECO:0007669"/>
    <property type="project" value="UniProtKB-KW"/>
</dbReference>
<keyword evidence="2" id="KW-0808">Transferase</keyword>
<gene>
    <name evidence="2" type="ORF">ACFQNF_16745</name>
</gene>
<feature type="domain" description="N-acetyltransferase" evidence="1">
    <location>
        <begin position="1"/>
        <end position="141"/>
    </location>
</feature>
<dbReference type="InterPro" id="IPR016181">
    <property type="entry name" value="Acyl_CoA_acyltransferase"/>
</dbReference>
<dbReference type="Gene3D" id="3.40.630.30">
    <property type="match status" value="1"/>
</dbReference>
<keyword evidence="2" id="KW-0012">Acyltransferase</keyword>
<protein>
    <submittedName>
        <fullName evidence="2">GNAT family N-acetyltransferase</fullName>
        <ecNumber evidence="2">2.3.1.-</ecNumber>
    </submittedName>
</protein>
<dbReference type="Pfam" id="PF00583">
    <property type="entry name" value="Acetyltransf_1"/>
    <property type="match status" value="1"/>
</dbReference>
<keyword evidence="3" id="KW-1185">Reference proteome</keyword>
<dbReference type="EC" id="2.3.1.-" evidence="2"/>
<accession>A0ABW2R1L0</accession>